<dbReference type="Proteomes" id="UP000092321">
    <property type="component" value="Unassembled WGS sequence"/>
</dbReference>
<dbReference type="AlphaFoldDB" id="A0A1B7TCY6"/>
<gene>
    <name evidence="1" type="ORF">HANVADRAFT_53041</name>
</gene>
<name>A0A1B7TCY6_9ASCO</name>
<dbReference type="EMBL" id="LXPE01000016">
    <property type="protein sequence ID" value="OBA26578.1"/>
    <property type="molecule type" value="Genomic_DNA"/>
</dbReference>
<evidence type="ECO:0000313" key="2">
    <source>
        <dbReference type="Proteomes" id="UP000092321"/>
    </source>
</evidence>
<reference evidence="2" key="1">
    <citation type="journal article" date="2016" name="Proc. Natl. Acad. Sci. U.S.A.">
        <title>Comparative genomics of biotechnologically important yeasts.</title>
        <authorList>
            <person name="Riley R."/>
            <person name="Haridas S."/>
            <person name="Wolfe K.H."/>
            <person name="Lopes M.R."/>
            <person name="Hittinger C.T."/>
            <person name="Goeker M."/>
            <person name="Salamov A.A."/>
            <person name="Wisecaver J.H."/>
            <person name="Long T.M."/>
            <person name="Calvey C.H."/>
            <person name="Aerts A.L."/>
            <person name="Barry K.W."/>
            <person name="Choi C."/>
            <person name="Clum A."/>
            <person name="Coughlan A.Y."/>
            <person name="Deshpande S."/>
            <person name="Douglass A.P."/>
            <person name="Hanson S.J."/>
            <person name="Klenk H.-P."/>
            <person name="LaButti K.M."/>
            <person name="Lapidus A."/>
            <person name="Lindquist E.A."/>
            <person name="Lipzen A.M."/>
            <person name="Meier-Kolthoff J.P."/>
            <person name="Ohm R.A."/>
            <person name="Otillar R.P."/>
            <person name="Pangilinan J.L."/>
            <person name="Peng Y."/>
            <person name="Rokas A."/>
            <person name="Rosa C.A."/>
            <person name="Scheuner C."/>
            <person name="Sibirny A.A."/>
            <person name="Slot J.C."/>
            <person name="Stielow J.B."/>
            <person name="Sun H."/>
            <person name="Kurtzman C.P."/>
            <person name="Blackwell M."/>
            <person name="Grigoriev I.V."/>
            <person name="Jeffries T.W."/>
        </authorList>
    </citation>
    <scope>NUCLEOTIDE SEQUENCE [LARGE SCALE GENOMIC DNA]</scope>
    <source>
        <strain evidence="2">NRRL Y-1626</strain>
    </source>
</reference>
<comment type="caution">
    <text evidence="1">The sequence shown here is derived from an EMBL/GenBank/DDBJ whole genome shotgun (WGS) entry which is preliminary data.</text>
</comment>
<keyword evidence="2" id="KW-1185">Reference proteome</keyword>
<protein>
    <recommendedName>
        <fullName evidence="3">DUF913-domain-containing protein</fullName>
    </recommendedName>
</protein>
<evidence type="ECO:0000313" key="1">
    <source>
        <dbReference type="EMBL" id="OBA26578.1"/>
    </source>
</evidence>
<organism evidence="1 2">
    <name type="scientific">Hanseniaspora valbyensis NRRL Y-1626</name>
    <dbReference type="NCBI Taxonomy" id="766949"/>
    <lineage>
        <taxon>Eukaryota</taxon>
        <taxon>Fungi</taxon>
        <taxon>Dikarya</taxon>
        <taxon>Ascomycota</taxon>
        <taxon>Saccharomycotina</taxon>
        <taxon>Saccharomycetes</taxon>
        <taxon>Saccharomycodales</taxon>
        <taxon>Saccharomycodaceae</taxon>
        <taxon>Hanseniaspora</taxon>
    </lineage>
</organism>
<feature type="non-terminal residue" evidence="1">
    <location>
        <position position="449"/>
    </location>
</feature>
<evidence type="ECO:0008006" key="3">
    <source>
        <dbReference type="Google" id="ProtNLM"/>
    </source>
</evidence>
<sequence>MSDLRICNIHDSLYASGNENTKCYTGLINSFLDLEDDHEFVSKLKSYQQEEWLRGPDDIFVWIPVLNRLNGLFKNIAEKHHLNVKIPTLKRNNINKPNSTGFIEDTIVEDDMQTSSDAFLTQLPKDTETLILDMTNFFLFLLENTTKRSVDSSVDGILPLLNVPNIEIKLGCLKILAINASKGFKSYSELLKKDVKEKSSIIVSSLLCCSPSNTEETKSFDLFEFLTKISLKPFDLSEDNELIIQENSFLPFSFEYYSEENDCTEIFKLDKETIINTSYDDLLSLIKQQKLIPEHFWFKLSIELYLAKTFVTTNNKLNLKDNTIEIKTLFNLLNPFVQLKLYSFSLLNCSLEDNNTSHQVSELDRKIFNCLVKLILSAYSSEKQREDLYLKEIIHSALFAMKCLSETPILFDNINKQLFGENSYVHFVNLLERMKIALSTDKNIDTKYN</sequence>
<proteinExistence type="predicted"/>
<accession>A0A1B7TCY6</accession>